<gene>
    <name evidence="1" type="ORF">A3I42_01380</name>
</gene>
<dbReference type="EMBL" id="MGER01000037">
    <property type="protein sequence ID" value="OGL88337.1"/>
    <property type="molecule type" value="Genomic_DNA"/>
</dbReference>
<accession>A0A1F7VEA6</accession>
<name>A0A1F7VEA6_9BACT</name>
<comment type="caution">
    <text evidence="1">The sequence shown here is derived from an EMBL/GenBank/DDBJ whole genome shotgun (WGS) entry which is preliminary data.</text>
</comment>
<evidence type="ECO:0000313" key="2">
    <source>
        <dbReference type="Proteomes" id="UP000178264"/>
    </source>
</evidence>
<evidence type="ECO:0000313" key="1">
    <source>
        <dbReference type="EMBL" id="OGL88337.1"/>
    </source>
</evidence>
<evidence type="ECO:0008006" key="3">
    <source>
        <dbReference type="Google" id="ProtNLM"/>
    </source>
</evidence>
<dbReference type="Proteomes" id="UP000178264">
    <property type="component" value="Unassembled WGS sequence"/>
</dbReference>
<dbReference type="AlphaFoldDB" id="A0A1F7VEA6"/>
<organism evidence="1 2">
    <name type="scientific">Candidatus Uhrbacteria bacterium RIFCSPLOWO2_02_FULL_49_11</name>
    <dbReference type="NCBI Taxonomy" id="1802409"/>
    <lineage>
        <taxon>Bacteria</taxon>
        <taxon>Candidatus Uhriibacteriota</taxon>
    </lineage>
</organism>
<proteinExistence type="predicted"/>
<sequence length="115" mass="13346">MQKKNPLFPQKPALKWTMHVKGKMRFYGLSESRVKRVIAHPERAEAGIAPKTTAVMQPITKKGKITQEIWVMYQDKKTQRTIITAWRYPGKSPVRETIPIPGNIRDELQREGYLT</sequence>
<protein>
    <recommendedName>
        <fullName evidence="3">DUF4258 domain-containing protein</fullName>
    </recommendedName>
</protein>
<reference evidence="1 2" key="1">
    <citation type="journal article" date="2016" name="Nat. Commun.">
        <title>Thousands of microbial genomes shed light on interconnected biogeochemical processes in an aquifer system.</title>
        <authorList>
            <person name="Anantharaman K."/>
            <person name="Brown C.T."/>
            <person name="Hug L.A."/>
            <person name="Sharon I."/>
            <person name="Castelle C.J."/>
            <person name="Probst A.J."/>
            <person name="Thomas B.C."/>
            <person name="Singh A."/>
            <person name="Wilkins M.J."/>
            <person name="Karaoz U."/>
            <person name="Brodie E.L."/>
            <person name="Williams K.H."/>
            <person name="Hubbard S.S."/>
            <person name="Banfield J.F."/>
        </authorList>
    </citation>
    <scope>NUCLEOTIDE SEQUENCE [LARGE SCALE GENOMIC DNA]</scope>
</reference>